<dbReference type="Proteomes" id="UP000219338">
    <property type="component" value="Unassembled WGS sequence"/>
</dbReference>
<dbReference type="EMBL" id="FUEG01000024">
    <property type="protein sequence ID" value="SJL14656.1"/>
    <property type="molecule type" value="Genomic_DNA"/>
</dbReference>
<evidence type="ECO:0000313" key="2">
    <source>
        <dbReference type="Proteomes" id="UP000219338"/>
    </source>
</evidence>
<evidence type="ECO:0000313" key="1">
    <source>
        <dbReference type="EMBL" id="SJL14656.1"/>
    </source>
</evidence>
<sequence>MAAFQSDCHQLHLFNYCEYIAGHYFSEAFGWKNFSGNGHILTPVKALEGREVAPEASLIIIGEILPSRFWVDRVGEWKSEFGPLKNAKFLLTLGGPRDAGFAKDWETAISRINGTIAHIGGAGGE</sequence>
<reference evidence="2" key="1">
    <citation type="journal article" date="2017" name="Nat. Ecol. Evol.">
        <title>Genome expansion and lineage-specific genetic innovations in the forest pathogenic fungi Armillaria.</title>
        <authorList>
            <person name="Sipos G."/>
            <person name="Prasanna A.N."/>
            <person name="Walter M.C."/>
            <person name="O'Connor E."/>
            <person name="Balint B."/>
            <person name="Krizsan K."/>
            <person name="Kiss B."/>
            <person name="Hess J."/>
            <person name="Varga T."/>
            <person name="Slot J."/>
            <person name="Riley R."/>
            <person name="Boka B."/>
            <person name="Rigling D."/>
            <person name="Barry K."/>
            <person name="Lee J."/>
            <person name="Mihaltcheva S."/>
            <person name="LaButti K."/>
            <person name="Lipzen A."/>
            <person name="Waldron R."/>
            <person name="Moloney N.M."/>
            <person name="Sperisen C."/>
            <person name="Kredics L."/>
            <person name="Vagvoelgyi C."/>
            <person name="Patrignani A."/>
            <person name="Fitzpatrick D."/>
            <person name="Nagy I."/>
            <person name="Doyle S."/>
            <person name="Anderson J.B."/>
            <person name="Grigoriev I.V."/>
            <person name="Gueldener U."/>
            <person name="Muensterkoetter M."/>
            <person name="Nagy L.G."/>
        </authorList>
    </citation>
    <scope>NUCLEOTIDE SEQUENCE [LARGE SCALE GENOMIC DNA]</scope>
    <source>
        <strain evidence="2">C18/9</strain>
    </source>
</reference>
<accession>A0A284S132</accession>
<dbReference type="OrthoDB" id="3064537at2759"/>
<keyword evidence="2" id="KW-1185">Reference proteome</keyword>
<proteinExistence type="predicted"/>
<protein>
    <submittedName>
        <fullName evidence="1">Uncharacterized protein</fullName>
    </submittedName>
</protein>
<organism evidence="1 2">
    <name type="scientific">Armillaria ostoyae</name>
    <name type="common">Armillaria root rot fungus</name>
    <dbReference type="NCBI Taxonomy" id="47428"/>
    <lineage>
        <taxon>Eukaryota</taxon>
        <taxon>Fungi</taxon>
        <taxon>Dikarya</taxon>
        <taxon>Basidiomycota</taxon>
        <taxon>Agaricomycotina</taxon>
        <taxon>Agaricomycetes</taxon>
        <taxon>Agaricomycetidae</taxon>
        <taxon>Agaricales</taxon>
        <taxon>Marasmiineae</taxon>
        <taxon>Physalacriaceae</taxon>
        <taxon>Armillaria</taxon>
    </lineage>
</organism>
<gene>
    <name evidence="1" type="ORF">ARMOST_18121</name>
</gene>
<name>A0A284S132_ARMOS</name>
<dbReference type="AlphaFoldDB" id="A0A284S132"/>